<accession>A0ABM9X047</accession>
<dbReference type="RefSeq" id="WP_007121570.1">
    <property type="nucleotide sequence ID" value="NZ_ABID01000099.1"/>
</dbReference>
<dbReference type="EMBL" id="ABID01000099">
    <property type="protein sequence ID" value="EDQ02853.1"/>
    <property type="molecule type" value="Genomic_DNA"/>
</dbReference>
<name>A0ABM9X047_9RHOB</name>
<proteinExistence type="predicted"/>
<dbReference type="Proteomes" id="UP000003257">
    <property type="component" value="Unassembled WGS sequence"/>
</dbReference>
<comment type="caution">
    <text evidence="1">The sequence shown here is derived from an EMBL/GenBank/DDBJ whole genome shotgun (WGS) entry which is preliminary data.</text>
</comment>
<protein>
    <submittedName>
        <fullName evidence="1">Uncharacterized protein</fullName>
    </submittedName>
</protein>
<organism evidence="1 2">
    <name type="scientific">Sulfitobacter indolifex HEL-45</name>
    <dbReference type="NCBI Taxonomy" id="391624"/>
    <lineage>
        <taxon>Bacteria</taxon>
        <taxon>Pseudomonadati</taxon>
        <taxon>Pseudomonadota</taxon>
        <taxon>Alphaproteobacteria</taxon>
        <taxon>Rhodobacterales</taxon>
        <taxon>Roseobacteraceae</taxon>
        <taxon>Sulfitobacter</taxon>
    </lineage>
</organism>
<keyword evidence="2" id="KW-1185">Reference proteome</keyword>
<reference evidence="1 2" key="1">
    <citation type="submission" date="2007-11" db="EMBL/GenBank/DDBJ databases">
        <authorList>
            <person name="Wagner-Dobler I."/>
            <person name="Ferriera S."/>
            <person name="Johnson J."/>
            <person name="Kravitz S."/>
            <person name="Beeson K."/>
            <person name="Sutton G."/>
            <person name="Rogers Y.-H."/>
            <person name="Friedman R."/>
            <person name="Frazier M."/>
            <person name="Venter J.C."/>
        </authorList>
    </citation>
    <scope>NUCLEOTIDE SEQUENCE [LARGE SCALE GENOMIC DNA]</scope>
    <source>
        <strain evidence="1 2">HEL-45</strain>
    </source>
</reference>
<evidence type="ECO:0000313" key="2">
    <source>
        <dbReference type="Proteomes" id="UP000003257"/>
    </source>
</evidence>
<sequence length="162" mass="18355">MQVFVASLEQCLKSENWPAALCLALSLPDMAGAIENPEAKPQKRYAQWFDRWVGPKYRTNVLSGQHAFLSGAECYALKCAMLYQGFDADNGRRKDAIDAFYRFHFTSVATEHCEHKNRTLQLHTDRFCRDVGEGCEAWLKSIKNDARKSAALNRALKIAIPL</sequence>
<gene>
    <name evidence="1" type="ORF">OIHEL45_19976</name>
</gene>
<evidence type="ECO:0000313" key="1">
    <source>
        <dbReference type="EMBL" id="EDQ02853.1"/>
    </source>
</evidence>